<sequence length="115" mass="13897">MTKNLSEYVLYEASRSIPLEKKEWVVRQIMQYRRQVDTEKRENHKKQEKRVHELSEILSESFESSTVITVVTYGIYKNREYSGVIIKLDLREEKILLKCQESMQWLHFSSILHVY</sequence>
<gene>
    <name evidence="1" type="ORF">B7C51_17485</name>
</gene>
<dbReference type="AlphaFoldDB" id="A0A1U9YKA6"/>
<dbReference type="EMBL" id="CP020557">
    <property type="protein sequence ID" value="ARF69224.1"/>
    <property type="molecule type" value="Genomic_DNA"/>
</dbReference>
<protein>
    <submittedName>
        <fullName evidence="1">Uncharacterized protein</fullName>
    </submittedName>
</protein>
<dbReference type="Proteomes" id="UP000192727">
    <property type="component" value="Chromosome"/>
</dbReference>
<accession>A0A1U9YKA6</accession>
<organism evidence="1 2">
    <name type="scientific">Paenibacillus larvae subsp. pulvifaciens</name>
    <dbReference type="NCBI Taxonomy" id="1477"/>
    <lineage>
        <taxon>Bacteria</taxon>
        <taxon>Bacillati</taxon>
        <taxon>Bacillota</taxon>
        <taxon>Bacilli</taxon>
        <taxon>Bacillales</taxon>
        <taxon>Paenibacillaceae</taxon>
        <taxon>Paenibacillus</taxon>
    </lineage>
</organism>
<dbReference type="GeneID" id="64217943"/>
<dbReference type="RefSeq" id="WP_077997000.1">
    <property type="nucleotide sequence ID" value="NZ_CP019794.1"/>
</dbReference>
<name>A0A1U9YKA6_9BACL</name>
<proteinExistence type="predicted"/>
<dbReference type="InterPro" id="IPR014962">
    <property type="entry name" value="YolD"/>
</dbReference>
<reference evidence="1 2" key="1">
    <citation type="submission" date="2017-03" db="EMBL/GenBank/DDBJ databases">
        <title>Paenibacillus larvae genome sequencing.</title>
        <authorList>
            <person name="Dingman D.W."/>
        </authorList>
    </citation>
    <scope>NUCLEOTIDE SEQUENCE [LARGE SCALE GENOMIC DNA]</scope>
    <source>
        <strain evidence="1 2">SAG 10367</strain>
    </source>
</reference>
<dbReference type="Pfam" id="PF08863">
    <property type="entry name" value="YolD"/>
    <property type="match status" value="1"/>
</dbReference>
<evidence type="ECO:0000313" key="1">
    <source>
        <dbReference type="EMBL" id="ARF69224.1"/>
    </source>
</evidence>
<evidence type="ECO:0000313" key="2">
    <source>
        <dbReference type="Proteomes" id="UP000192727"/>
    </source>
</evidence>